<reference evidence="1 2" key="1">
    <citation type="submission" date="2018-10" db="EMBL/GenBank/DDBJ databases">
        <title>Genomic Encyclopedia of Archaeal and Bacterial Type Strains, Phase II (KMG-II): from individual species to whole genera.</title>
        <authorList>
            <person name="Goeker M."/>
        </authorList>
    </citation>
    <scope>NUCLEOTIDE SEQUENCE [LARGE SCALE GENOMIC DNA]</scope>
    <source>
        <strain evidence="1 2">DSM 11927</strain>
    </source>
</reference>
<protein>
    <recommendedName>
        <fullName evidence="3">ArsR family transcriptional regulator</fullName>
    </recommendedName>
</protein>
<keyword evidence="2" id="KW-1185">Reference proteome</keyword>
<dbReference type="AlphaFoldDB" id="A0A495R4P8"/>
<evidence type="ECO:0008006" key="3">
    <source>
        <dbReference type="Google" id="ProtNLM"/>
    </source>
</evidence>
<proteinExistence type="predicted"/>
<dbReference type="RefSeq" id="WP_121302867.1">
    <property type="nucleotide sequence ID" value="NZ_RBWW01000001.1"/>
</dbReference>
<comment type="caution">
    <text evidence="1">The sequence shown here is derived from an EMBL/GenBank/DDBJ whole genome shotgun (WGS) entry which is preliminary data.</text>
</comment>
<organism evidence="1 2">
    <name type="scientific">Haloarcula quadrata</name>
    <dbReference type="NCBI Taxonomy" id="182779"/>
    <lineage>
        <taxon>Archaea</taxon>
        <taxon>Methanobacteriati</taxon>
        <taxon>Methanobacteriota</taxon>
        <taxon>Stenosarchaea group</taxon>
        <taxon>Halobacteria</taxon>
        <taxon>Halobacteriales</taxon>
        <taxon>Haloarculaceae</taxon>
        <taxon>Haloarcula</taxon>
    </lineage>
</organism>
<gene>
    <name evidence="1" type="ORF">BDK61_1480</name>
</gene>
<dbReference type="EMBL" id="RBWW01000001">
    <property type="protein sequence ID" value="RKS82180.1"/>
    <property type="molecule type" value="Genomic_DNA"/>
</dbReference>
<dbReference type="Proteomes" id="UP000268233">
    <property type="component" value="Unassembled WGS sequence"/>
</dbReference>
<evidence type="ECO:0000313" key="1">
    <source>
        <dbReference type="EMBL" id="RKS82180.1"/>
    </source>
</evidence>
<evidence type="ECO:0000313" key="2">
    <source>
        <dbReference type="Proteomes" id="UP000268233"/>
    </source>
</evidence>
<name>A0A495R4P8_9EURY</name>
<accession>A0A495R4P8</accession>
<sequence>MSRNKDTRDEVIDVLREGRVNPKYLKEQTSIDSKQNAQYHLRQLRAEDRVRKLTRGLYELVGDDAGDDR</sequence>